<dbReference type="AlphaFoldDB" id="A0AAV0KSC5"/>
<evidence type="ECO:0000313" key="2">
    <source>
        <dbReference type="EMBL" id="CAI0424921.1"/>
    </source>
</evidence>
<sequence length="47" mass="5502">MAERSMESIRLSNSRDHHRGNARPESKQALRSKAEWSHESARLQKKN</sequence>
<evidence type="ECO:0000256" key="1">
    <source>
        <dbReference type="SAM" id="MobiDB-lite"/>
    </source>
</evidence>
<feature type="region of interest" description="Disordered" evidence="1">
    <location>
        <begin position="1"/>
        <end position="47"/>
    </location>
</feature>
<feature type="compositionally biased region" description="Basic and acidic residues" evidence="1">
    <location>
        <begin position="22"/>
        <end position="47"/>
    </location>
</feature>
<dbReference type="Proteomes" id="UP001154282">
    <property type="component" value="Unassembled WGS sequence"/>
</dbReference>
<protein>
    <submittedName>
        <fullName evidence="2">Uncharacterized protein</fullName>
    </submittedName>
</protein>
<keyword evidence="3" id="KW-1185">Reference proteome</keyword>
<comment type="caution">
    <text evidence="2">The sequence shown here is derived from an EMBL/GenBank/DDBJ whole genome shotgun (WGS) entry which is preliminary data.</text>
</comment>
<reference evidence="2" key="1">
    <citation type="submission" date="2022-08" db="EMBL/GenBank/DDBJ databases">
        <authorList>
            <person name="Gutierrez-Valencia J."/>
        </authorList>
    </citation>
    <scope>NUCLEOTIDE SEQUENCE</scope>
</reference>
<dbReference type="EMBL" id="CAMGYJ010000005">
    <property type="protein sequence ID" value="CAI0424921.1"/>
    <property type="molecule type" value="Genomic_DNA"/>
</dbReference>
<gene>
    <name evidence="2" type="ORF">LITE_LOCUS20131</name>
</gene>
<proteinExistence type="predicted"/>
<organism evidence="2 3">
    <name type="scientific">Linum tenue</name>
    <dbReference type="NCBI Taxonomy" id="586396"/>
    <lineage>
        <taxon>Eukaryota</taxon>
        <taxon>Viridiplantae</taxon>
        <taxon>Streptophyta</taxon>
        <taxon>Embryophyta</taxon>
        <taxon>Tracheophyta</taxon>
        <taxon>Spermatophyta</taxon>
        <taxon>Magnoliopsida</taxon>
        <taxon>eudicotyledons</taxon>
        <taxon>Gunneridae</taxon>
        <taxon>Pentapetalae</taxon>
        <taxon>rosids</taxon>
        <taxon>fabids</taxon>
        <taxon>Malpighiales</taxon>
        <taxon>Linaceae</taxon>
        <taxon>Linum</taxon>
    </lineage>
</organism>
<accession>A0AAV0KSC5</accession>
<evidence type="ECO:0000313" key="3">
    <source>
        <dbReference type="Proteomes" id="UP001154282"/>
    </source>
</evidence>
<name>A0AAV0KSC5_9ROSI</name>